<comment type="caution">
    <text evidence="2">The sequence shown here is derived from an EMBL/GenBank/DDBJ whole genome shotgun (WGS) entry which is preliminary data.</text>
</comment>
<dbReference type="Proteomes" id="UP001201980">
    <property type="component" value="Unassembled WGS sequence"/>
</dbReference>
<accession>A0AAD5WSZ2</accession>
<dbReference type="AlphaFoldDB" id="A0AAD5WSZ2"/>
<evidence type="ECO:0000313" key="3">
    <source>
        <dbReference type="Proteomes" id="UP001201980"/>
    </source>
</evidence>
<keyword evidence="3" id="KW-1185">Reference proteome</keyword>
<sequence>MDDTEIQRLEQSIMPKDLMQFPIFSRLVLCPQIRLYNLNVVLVPVALRRLDVHLKTKMHDLWLPRVAQSVGRGRLLIPDAVGNAESRMFDAQGGDGDQFTFAETPAPIRLDRLLGSVNWCDEMPKKDQPGGTKPRFSASGVDGGTLATNRADIPSISRDISDSPAEQ</sequence>
<dbReference type="EMBL" id="JAKWBI020000073">
    <property type="protein sequence ID" value="KAJ2903709.1"/>
    <property type="molecule type" value="Genomic_DNA"/>
</dbReference>
<organism evidence="2 3">
    <name type="scientific">Zalerion maritima</name>
    <dbReference type="NCBI Taxonomy" id="339359"/>
    <lineage>
        <taxon>Eukaryota</taxon>
        <taxon>Fungi</taxon>
        <taxon>Dikarya</taxon>
        <taxon>Ascomycota</taxon>
        <taxon>Pezizomycotina</taxon>
        <taxon>Sordariomycetes</taxon>
        <taxon>Lulworthiomycetidae</taxon>
        <taxon>Lulworthiales</taxon>
        <taxon>Lulworthiaceae</taxon>
        <taxon>Zalerion</taxon>
    </lineage>
</organism>
<proteinExistence type="predicted"/>
<evidence type="ECO:0000256" key="1">
    <source>
        <dbReference type="SAM" id="MobiDB-lite"/>
    </source>
</evidence>
<gene>
    <name evidence="2" type="ORF">MKZ38_009447</name>
</gene>
<evidence type="ECO:0000313" key="2">
    <source>
        <dbReference type="EMBL" id="KAJ2903709.1"/>
    </source>
</evidence>
<name>A0AAD5WSZ2_9PEZI</name>
<reference evidence="2" key="1">
    <citation type="submission" date="2022-07" db="EMBL/GenBank/DDBJ databases">
        <title>Draft genome sequence of Zalerion maritima ATCC 34329, a (micro)plastics degrading marine fungus.</title>
        <authorList>
            <person name="Paco A."/>
            <person name="Goncalves M.F.M."/>
            <person name="Rocha-Santos T.A.P."/>
            <person name="Alves A."/>
        </authorList>
    </citation>
    <scope>NUCLEOTIDE SEQUENCE</scope>
    <source>
        <strain evidence="2">ATCC 34329</strain>
    </source>
</reference>
<feature type="compositionally biased region" description="Low complexity" evidence="1">
    <location>
        <begin position="150"/>
        <end position="167"/>
    </location>
</feature>
<protein>
    <submittedName>
        <fullName evidence="2">Uncharacterized protein</fullName>
    </submittedName>
</protein>
<feature type="region of interest" description="Disordered" evidence="1">
    <location>
        <begin position="121"/>
        <end position="167"/>
    </location>
</feature>